<dbReference type="AlphaFoldDB" id="A0A8J3J813"/>
<gene>
    <name evidence="2" type="ORF">Aru02nite_42550</name>
</gene>
<evidence type="ECO:0000313" key="2">
    <source>
        <dbReference type="EMBL" id="GID13366.1"/>
    </source>
</evidence>
<sequence length="143" mass="15937">MSTAFPVADPIAYLTGRWTLDRHITDLSTGGTGTFTGIGEFRPDGPDLAYSERGELRFGGHVGPAWRALTYRASGDGLRVEFDDGRHFHDLDLRTGTWTVTHPCRADAYAGEFRVTSADHWVQDWRVTGPAKDLRLHTTFTRA</sequence>
<dbReference type="Pfam" id="PF19834">
    <property type="entry name" value="DUF6314"/>
    <property type="match status" value="1"/>
</dbReference>
<comment type="caution">
    <text evidence="2">The sequence shown here is derived from an EMBL/GenBank/DDBJ whole genome shotgun (WGS) entry which is preliminary data.</text>
</comment>
<feature type="domain" description="DUF6314" evidence="1">
    <location>
        <begin position="14"/>
        <end position="142"/>
    </location>
</feature>
<organism evidence="2 3">
    <name type="scientific">Actinocatenispora rupis</name>
    <dbReference type="NCBI Taxonomy" id="519421"/>
    <lineage>
        <taxon>Bacteria</taxon>
        <taxon>Bacillati</taxon>
        <taxon>Actinomycetota</taxon>
        <taxon>Actinomycetes</taxon>
        <taxon>Micromonosporales</taxon>
        <taxon>Micromonosporaceae</taxon>
        <taxon>Actinocatenispora</taxon>
    </lineage>
</organism>
<dbReference type="EMBL" id="BOMB01000023">
    <property type="protein sequence ID" value="GID13366.1"/>
    <property type="molecule type" value="Genomic_DNA"/>
</dbReference>
<protein>
    <recommendedName>
        <fullName evidence="1">DUF6314 domain-containing protein</fullName>
    </recommendedName>
</protein>
<dbReference type="Proteomes" id="UP000612808">
    <property type="component" value="Unassembled WGS sequence"/>
</dbReference>
<accession>A0A8J3J813</accession>
<dbReference type="InterPro" id="IPR045632">
    <property type="entry name" value="DUF6314"/>
</dbReference>
<reference evidence="2" key="1">
    <citation type="submission" date="2021-01" db="EMBL/GenBank/DDBJ databases">
        <title>Whole genome shotgun sequence of Actinocatenispora rupis NBRC 107355.</title>
        <authorList>
            <person name="Komaki H."/>
            <person name="Tamura T."/>
        </authorList>
    </citation>
    <scope>NUCLEOTIDE SEQUENCE</scope>
    <source>
        <strain evidence="2">NBRC 107355</strain>
    </source>
</reference>
<dbReference type="RefSeq" id="WP_203660276.1">
    <property type="nucleotide sequence ID" value="NZ_BAAAZM010000007.1"/>
</dbReference>
<keyword evidence="3" id="KW-1185">Reference proteome</keyword>
<evidence type="ECO:0000313" key="3">
    <source>
        <dbReference type="Proteomes" id="UP000612808"/>
    </source>
</evidence>
<evidence type="ECO:0000259" key="1">
    <source>
        <dbReference type="Pfam" id="PF19834"/>
    </source>
</evidence>
<proteinExistence type="predicted"/>
<name>A0A8J3J813_9ACTN</name>